<dbReference type="HOGENOM" id="CLU_1882378_0_0_9"/>
<organism evidence="2 3">
    <name type="scientific">Desulfoscipio gibsoniae DSM 7213</name>
    <dbReference type="NCBI Taxonomy" id="767817"/>
    <lineage>
        <taxon>Bacteria</taxon>
        <taxon>Bacillati</taxon>
        <taxon>Bacillota</taxon>
        <taxon>Clostridia</taxon>
        <taxon>Eubacteriales</taxon>
        <taxon>Desulfallaceae</taxon>
        <taxon>Desulfoscipio</taxon>
    </lineage>
</organism>
<dbReference type="Proteomes" id="UP000013520">
    <property type="component" value="Chromosome"/>
</dbReference>
<evidence type="ECO:0000259" key="1">
    <source>
        <dbReference type="Pfam" id="PF06114"/>
    </source>
</evidence>
<dbReference type="RefSeq" id="WP_006524369.1">
    <property type="nucleotide sequence ID" value="NC_021184.1"/>
</dbReference>
<dbReference type="OrthoDB" id="9816277at2"/>
<protein>
    <submittedName>
        <fullName evidence="2">Putative Zn peptidase</fullName>
    </submittedName>
</protein>
<reference evidence="2 3" key="1">
    <citation type="submission" date="2012-01" db="EMBL/GenBank/DDBJ databases">
        <title>Complete sequence of Desulfotomaculum gibsoniae DSM 7213.</title>
        <authorList>
            <consortium name="US DOE Joint Genome Institute"/>
            <person name="Lucas S."/>
            <person name="Han J."/>
            <person name="Lapidus A."/>
            <person name="Cheng J.-F."/>
            <person name="Goodwin L."/>
            <person name="Pitluck S."/>
            <person name="Peters L."/>
            <person name="Ovchinnikova G."/>
            <person name="Teshima H."/>
            <person name="Detter J.C."/>
            <person name="Han C."/>
            <person name="Tapia R."/>
            <person name="Land M."/>
            <person name="Hauser L."/>
            <person name="Kyrpides N."/>
            <person name="Ivanova N."/>
            <person name="Pagani I."/>
            <person name="Parshina S."/>
            <person name="Plugge C."/>
            <person name="Muyzer G."/>
            <person name="Kuever J."/>
            <person name="Ivanova A."/>
            <person name="Nazina T."/>
            <person name="Klenk H.-P."/>
            <person name="Brambilla E."/>
            <person name="Spring S."/>
            <person name="Stams A.F."/>
            <person name="Woyke T."/>
        </authorList>
    </citation>
    <scope>NUCLEOTIDE SEQUENCE [LARGE SCALE GENOMIC DNA]</scope>
    <source>
        <strain evidence="2 3">DSM 7213</strain>
    </source>
</reference>
<dbReference type="KEGG" id="dgi:Desgi_1660"/>
<dbReference type="Gene3D" id="1.10.10.2910">
    <property type="match status" value="1"/>
</dbReference>
<dbReference type="AlphaFoldDB" id="R4KNC4"/>
<gene>
    <name evidence="2" type="ORF">Desgi_1660</name>
</gene>
<sequence>MVEDSIAERIYQFLGSFAAKHDISVVYIPVKQLTGDCIDGLFFHSDIDEVIFIDKDLPLAEKCFVLAHEFGHYVLHRRQMNAVWAKAYWSESHKSWRMKKEAEADRFAYRLLDLAIDLAKRLAQSETGRGYSESC</sequence>
<accession>R4KNC4</accession>
<evidence type="ECO:0000313" key="2">
    <source>
        <dbReference type="EMBL" id="AGL01131.1"/>
    </source>
</evidence>
<keyword evidence="3" id="KW-1185">Reference proteome</keyword>
<feature type="domain" description="IrrE N-terminal-like" evidence="1">
    <location>
        <begin position="19"/>
        <end position="112"/>
    </location>
</feature>
<name>R4KNC4_9FIRM</name>
<dbReference type="eggNOG" id="COG2856">
    <property type="taxonomic scope" value="Bacteria"/>
</dbReference>
<proteinExistence type="predicted"/>
<evidence type="ECO:0000313" key="3">
    <source>
        <dbReference type="Proteomes" id="UP000013520"/>
    </source>
</evidence>
<dbReference type="InterPro" id="IPR010359">
    <property type="entry name" value="IrrE_HExxH"/>
</dbReference>
<dbReference type="EMBL" id="CP003273">
    <property type="protein sequence ID" value="AGL01131.1"/>
    <property type="molecule type" value="Genomic_DNA"/>
</dbReference>
<dbReference type="STRING" id="767817.Desgi_1660"/>
<dbReference type="Pfam" id="PF06114">
    <property type="entry name" value="Peptidase_M78"/>
    <property type="match status" value="1"/>
</dbReference>